<dbReference type="Proteomes" id="UP000043763">
    <property type="component" value="Unassembled WGS sequence"/>
</dbReference>
<proteinExistence type="predicted"/>
<dbReference type="PROSITE" id="PS51257">
    <property type="entry name" value="PROKAR_LIPOPROTEIN"/>
    <property type="match status" value="1"/>
</dbReference>
<dbReference type="EMBL" id="CVLB01000001">
    <property type="protein sequence ID" value="CRF32819.1"/>
    <property type="molecule type" value="Genomic_DNA"/>
</dbReference>
<name>A0A0G4K5Y1_9SPIR</name>
<dbReference type="OrthoDB" id="308767at2"/>
<evidence type="ECO:0000313" key="2">
    <source>
        <dbReference type="Proteomes" id="UP000043763"/>
    </source>
</evidence>
<sequence length="247" mass="28821">MNIKIFILLLTVIIFSSCQKKEDNFLEDMASLDKAYMDTLLIIRDVNNPNRKESIEKFIVIWNDFKKQYYNSNTEDPQWKADFDSLQDILIRSHYYISSGEDESAGYSILHDIKYVLSDLRKRNNVNWFFDNLNSIYKIAYRIGELSKIYAGSNTTLSPEEEEKLIVVYYLLDAAVKNTISEFDRSNIHLLHLSQQQLGTLKHNIETIDDLVKSIGNDLFSKKYSNLSNISENILNIYFNSLQIIRG</sequence>
<accession>A0A0G4K5Y1</accession>
<dbReference type="GeneID" id="63961734"/>
<dbReference type="RefSeq" id="WP_044555212.1">
    <property type="nucleotide sequence ID" value="NZ_CVLB01000001.1"/>
</dbReference>
<evidence type="ECO:0000313" key="1">
    <source>
        <dbReference type="EMBL" id="CRF32819.1"/>
    </source>
</evidence>
<protein>
    <recommendedName>
        <fullName evidence="3">Lipoprotein</fullName>
    </recommendedName>
</protein>
<dbReference type="AlphaFoldDB" id="A0A0G4K5Y1"/>
<reference evidence="2" key="1">
    <citation type="submission" date="2015-04" db="EMBL/GenBank/DDBJ databases">
        <authorList>
            <person name="Mushtaq Mamoona"/>
        </authorList>
    </citation>
    <scope>NUCLEOTIDE SEQUENCE [LARGE SCALE GENOMIC DNA]</scope>
    <source>
        <strain evidence="2">AN4859/03</strain>
    </source>
</reference>
<keyword evidence="2" id="KW-1185">Reference proteome</keyword>
<evidence type="ECO:0008006" key="3">
    <source>
        <dbReference type="Google" id="ProtNLM"/>
    </source>
</evidence>
<organism evidence="1 2">
    <name type="scientific">Brachyspira suanatina</name>
    <dbReference type="NCBI Taxonomy" id="381802"/>
    <lineage>
        <taxon>Bacteria</taxon>
        <taxon>Pseudomonadati</taxon>
        <taxon>Spirochaetota</taxon>
        <taxon>Spirochaetia</taxon>
        <taxon>Brachyspirales</taxon>
        <taxon>Brachyspiraceae</taxon>
        <taxon>Brachyspira</taxon>
    </lineage>
</organism>
<gene>
    <name evidence="1" type="ORF">BRSU_1045</name>
</gene>